<dbReference type="RefSeq" id="WP_190895262.1">
    <property type="nucleotide sequence ID" value="NZ_JACJTE010000021.1"/>
</dbReference>
<gene>
    <name evidence="1" type="ORF">H6G95_19290</name>
</gene>
<name>A0ABR8F0X0_NOSLI</name>
<dbReference type="Proteomes" id="UP000604661">
    <property type="component" value="Unassembled WGS sequence"/>
</dbReference>
<reference evidence="1 2" key="1">
    <citation type="journal article" date="2020" name="ISME J.">
        <title>Comparative genomics reveals insights into cyanobacterial evolution and habitat adaptation.</title>
        <authorList>
            <person name="Chen M.Y."/>
            <person name="Teng W.K."/>
            <person name="Zhao L."/>
            <person name="Hu C.X."/>
            <person name="Zhou Y.K."/>
            <person name="Han B.P."/>
            <person name="Song L.R."/>
            <person name="Shu W.S."/>
        </authorList>
    </citation>
    <scope>NUCLEOTIDE SEQUENCE [LARGE SCALE GENOMIC DNA]</scope>
    <source>
        <strain evidence="1 2">FACHB-391</strain>
    </source>
</reference>
<proteinExistence type="predicted"/>
<evidence type="ECO:0000313" key="1">
    <source>
        <dbReference type="EMBL" id="MBD2562719.1"/>
    </source>
</evidence>
<comment type="caution">
    <text evidence="1">The sequence shown here is derived from an EMBL/GenBank/DDBJ whole genome shotgun (WGS) entry which is preliminary data.</text>
</comment>
<accession>A0ABR8F0X0</accession>
<evidence type="ECO:0000313" key="2">
    <source>
        <dbReference type="Proteomes" id="UP000604661"/>
    </source>
</evidence>
<dbReference type="EMBL" id="JACJTE010000021">
    <property type="protein sequence ID" value="MBD2562719.1"/>
    <property type="molecule type" value="Genomic_DNA"/>
</dbReference>
<organism evidence="1 2">
    <name type="scientific">Nostoc linckia FACHB-391</name>
    <dbReference type="NCBI Taxonomy" id="2692906"/>
    <lineage>
        <taxon>Bacteria</taxon>
        <taxon>Bacillati</taxon>
        <taxon>Cyanobacteriota</taxon>
        <taxon>Cyanophyceae</taxon>
        <taxon>Nostocales</taxon>
        <taxon>Nostocaceae</taxon>
        <taxon>Nostoc</taxon>
    </lineage>
</organism>
<sequence>MVRLANITFHNSTSGNANISYKLAGQFAGNVITVTPNTSSPAISGTLLTIDIDTLDSRYNPVTKSYDFTQYLPNGLWVEHESPYTLKIVIGNDSTTLLLRITDKDDTKVVEKAPFVNKGFAVSMTKQELFNQLKAGISNQQSSGYSINTLKEILSDLQPVNYKWLTYNFADGQFWNAEIKGNSWGSYLDTIELGIAYPTIVEKLSQAIQAAEGANLLVNPYTPQAVEGLILRVSEAIAAAAKIPYMLKDLTLTSGASSPTKDFSNGDITINLSNKDAGDQYILVFQKPTNLNEMYDTLFPTAWKIVPLGNAGSDSITYPVSLQIQVKESAEVYDSKQRGTIKSTPVGQLWQFYTQGNFQRLEQVSGQTVDGLVGCVNNASQKIDIGLAKDGTSLVIKRGVSKGDQANFKLTPKLYFAYATDLQEGDLIKSDVSASKLYELDLTNLKSIDIELSLKDSTSGEKQWKATNRVVAS</sequence>
<keyword evidence="2" id="KW-1185">Reference proteome</keyword>
<protein>
    <submittedName>
        <fullName evidence="1">Uncharacterized protein</fullName>
    </submittedName>
</protein>